<gene>
    <name evidence="1" type="primary">ORF8</name>
</gene>
<proteinExistence type="predicted"/>
<geneLocation type="mitochondrion" evidence="1"/>
<organism evidence="1">
    <name type="scientific">Pertusaria plittiana</name>
    <dbReference type="NCBI Taxonomy" id="394545"/>
    <lineage>
        <taxon>Eukaryota</taxon>
        <taxon>Fungi</taxon>
        <taxon>Dikarya</taxon>
        <taxon>Ascomycota</taxon>
        <taxon>Pezizomycotina</taxon>
        <taxon>Lecanoromycetes</taxon>
        <taxon>OSLEUM clade</taxon>
        <taxon>Ostropomycetidae</taxon>
        <taxon>Pertusariales</taxon>
        <taxon>Pertusariaceae</taxon>
        <taxon>Pertusaria</taxon>
    </lineage>
</organism>
<dbReference type="EMBL" id="MG720572">
    <property type="protein sequence ID" value="AVP25183.1"/>
    <property type="molecule type" value="Genomic_DNA"/>
</dbReference>
<protein>
    <submittedName>
        <fullName evidence="1">Uncharacterized protein</fullName>
    </submittedName>
</protein>
<keyword evidence="1" id="KW-0496">Mitochondrion</keyword>
<name>A0A2P1M544_9LECA</name>
<evidence type="ECO:0000313" key="1">
    <source>
        <dbReference type="EMBL" id="AVP25183.1"/>
    </source>
</evidence>
<accession>A0A2P1M544</accession>
<sequence>MIIFNGDVGSQVLSIQVHESKDGKFIRASYLEKIYDYIKNNETIYDLYFYTWNMPENFYFIYNKDYSLCLMRFIRLGRSNFFLVSP</sequence>
<reference evidence="1" key="1">
    <citation type="journal article" date="2018" name="Mol. Ecol.">
        <title>Reductions in Complexity of Mitochondrial Genomes in Lichen-Forming Fungi Shed Light on Genome Architecture of Obligate Symbioses.</title>
        <authorList>
            <person name="Pogoda C.S."/>
            <person name="Keepers K.G."/>
            <person name="Lendemer J.C."/>
            <person name="Kane N.C."/>
            <person name="Tripp E.A."/>
        </authorList>
    </citation>
    <scope>NUCLEOTIDE SEQUENCE</scope>
</reference>
<dbReference type="AlphaFoldDB" id="A0A2P1M544"/>